<proteinExistence type="predicted"/>
<feature type="region of interest" description="Disordered" evidence="4">
    <location>
        <begin position="2446"/>
        <end position="2469"/>
    </location>
</feature>
<dbReference type="PANTHER" id="PTHR32305">
    <property type="match status" value="1"/>
</dbReference>
<evidence type="ECO:0000256" key="1">
    <source>
        <dbReference type="ARBA" id="ARBA00004613"/>
    </source>
</evidence>
<feature type="region of interest" description="Disordered" evidence="4">
    <location>
        <begin position="2638"/>
        <end position="2773"/>
    </location>
</feature>
<dbReference type="Pfam" id="PF12255">
    <property type="entry name" value="TcdB_toxin_midC"/>
    <property type="match status" value="1"/>
</dbReference>
<dbReference type="GO" id="GO:0005576">
    <property type="term" value="C:extracellular region"/>
    <property type="evidence" value="ECO:0007669"/>
    <property type="project" value="UniProtKB-SubCell"/>
</dbReference>
<feature type="compositionally biased region" description="Pro residues" evidence="4">
    <location>
        <begin position="2654"/>
        <end position="2675"/>
    </location>
</feature>
<dbReference type="InterPro" id="IPR028994">
    <property type="entry name" value="Integrin_alpha_N"/>
</dbReference>
<dbReference type="InterPro" id="IPR022385">
    <property type="entry name" value="Rhs_assc_core"/>
</dbReference>
<evidence type="ECO:0000313" key="7">
    <source>
        <dbReference type="EMBL" id="SEJ19731.1"/>
    </source>
</evidence>
<dbReference type="SUPFAM" id="SSF69318">
    <property type="entry name" value="Integrin alpha N-terminal domain"/>
    <property type="match status" value="1"/>
</dbReference>
<evidence type="ECO:0000256" key="3">
    <source>
        <dbReference type="ARBA" id="ARBA00023026"/>
    </source>
</evidence>
<name>A0A1H6WRY5_9GAMM</name>
<dbReference type="InterPro" id="IPR003284">
    <property type="entry name" value="Sal_SpvB"/>
</dbReference>
<dbReference type="Proteomes" id="UP000199005">
    <property type="component" value="Unassembled WGS sequence"/>
</dbReference>
<dbReference type="PANTHER" id="PTHR32305:SF15">
    <property type="entry name" value="PROTEIN RHSA-RELATED"/>
    <property type="match status" value="1"/>
</dbReference>
<organism evidence="7 8">
    <name type="scientific">Azotobacter beijerinckii</name>
    <dbReference type="NCBI Taxonomy" id="170623"/>
    <lineage>
        <taxon>Bacteria</taxon>
        <taxon>Pseudomonadati</taxon>
        <taxon>Pseudomonadota</taxon>
        <taxon>Gammaproteobacteria</taxon>
        <taxon>Pseudomonadales</taxon>
        <taxon>Pseudomonadaceae</taxon>
        <taxon>Azotobacter</taxon>
    </lineage>
</organism>
<keyword evidence="2" id="KW-0964">Secreted</keyword>
<comment type="subcellular location">
    <subcellularLocation>
        <location evidence="1">Secreted</location>
    </subcellularLocation>
</comment>
<dbReference type="STRING" id="170623.SAMN04244579_03455"/>
<evidence type="ECO:0000256" key="2">
    <source>
        <dbReference type="ARBA" id="ARBA00022525"/>
    </source>
</evidence>
<dbReference type="GO" id="GO:0005737">
    <property type="term" value="C:cytoplasm"/>
    <property type="evidence" value="ECO:0007669"/>
    <property type="project" value="InterPro"/>
</dbReference>
<dbReference type="EMBL" id="FNYO01000050">
    <property type="protein sequence ID" value="SEJ19731.1"/>
    <property type="molecule type" value="Genomic_DNA"/>
</dbReference>
<feature type="region of interest" description="Disordered" evidence="4">
    <location>
        <begin position="1"/>
        <end position="34"/>
    </location>
</feature>
<dbReference type="PRINTS" id="PR00394">
    <property type="entry name" value="RHSPROTEIN"/>
</dbReference>
<reference evidence="7 8" key="1">
    <citation type="submission" date="2016-10" db="EMBL/GenBank/DDBJ databases">
        <authorList>
            <person name="de Groot N.N."/>
        </authorList>
    </citation>
    <scope>NUCLEOTIDE SEQUENCE [LARGE SCALE GENOMIC DNA]</scope>
    <source>
        <strain evidence="7 8">DSM 1041</strain>
    </source>
</reference>
<feature type="region of interest" description="Disordered" evidence="4">
    <location>
        <begin position="2495"/>
        <end position="2558"/>
    </location>
</feature>
<dbReference type="NCBIfam" id="TIGR03696">
    <property type="entry name" value="Rhs_assc_core"/>
    <property type="match status" value="1"/>
</dbReference>
<dbReference type="Pfam" id="PF12256">
    <property type="entry name" value="TcdB_toxin_midN"/>
    <property type="match status" value="1"/>
</dbReference>
<dbReference type="InterPro" id="IPR022044">
    <property type="entry name" value="TcdB_toxin_mid/C"/>
</dbReference>
<protein>
    <submittedName>
        <fullName evidence="7">RHS repeat-associated core domain-containing protein</fullName>
    </submittedName>
</protein>
<feature type="compositionally biased region" description="Polar residues" evidence="4">
    <location>
        <begin position="2451"/>
        <end position="2463"/>
    </location>
</feature>
<gene>
    <name evidence="7" type="ORF">SAMN04244579_03455</name>
</gene>
<evidence type="ECO:0000259" key="5">
    <source>
        <dbReference type="Pfam" id="PF12255"/>
    </source>
</evidence>
<keyword evidence="3" id="KW-0843">Virulence</keyword>
<evidence type="ECO:0000256" key="4">
    <source>
        <dbReference type="SAM" id="MobiDB-lite"/>
    </source>
</evidence>
<feature type="domain" description="Insecticide toxin TcdB middle/N-terminal" evidence="6">
    <location>
        <begin position="761"/>
        <end position="887"/>
    </location>
</feature>
<dbReference type="Pfam" id="PF03534">
    <property type="entry name" value="SpvB"/>
    <property type="match status" value="1"/>
</dbReference>
<feature type="domain" description="Insecticide toxin TcdB middle/C-terminal" evidence="5">
    <location>
        <begin position="976"/>
        <end position="1128"/>
    </location>
</feature>
<evidence type="ECO:0000313" key="8">
    <source>
        <dbReference type="Proteomes" id="UP000199005"/>
    </source>
</evidence>
<accession>A0A1H6WRY5</accession>
<dbReference type="InterPro" id="IPR022045">
    <property type="entry name" value="TcdB_toxin_mid/N"/>
</dbReference>
<feature type="compositionally biased region" description="Basic and acidic residues" evidence="4">
    <location>
        <begin position="2506"/>
        <end position="2515"/>
    </location>
</feature>
<dbReference type="RefSeq" id="WP_090901529.1">
    <property type="nucleotide sequence ID" value="NZ_FNYO01000050.1"/>
</dbReference>
<evidence type="ECO:0000259" key="6">
    <source>
        <dbReference type="Pfam" id="PF12256"/>
    </source>
</evidence>
<dbReference type="InterPro" id="IPR050708">
    <property type="entry name" value="T6SS_VgrG/RHS"/>
</dbReference>
<sequence>MKRSDPQQLSVSSSDKDASASSAPEFRAPSINLPKGGGAIRGIGEKFAANPVTGTGSMSVPIATSPGRSGFGPQLSLSYDSAAGNGPFGFGWSLSLPSITRKTDKGLPQYCDAVDSDVFILSGAEDLVPVYRQDPDGTWIAGRPGFQRDADGFWVRGPSGRLVVHEDELDGYRVRRYRPRIEGLFARIERWSKIGSPGDVHWRSISKDNILTLYGHDANSRIADPLDASRIFSWLICESRDDKGNGIRYLYKNEDGAYQSRPGQADPFKEVHQLNRGDANDARRTAQRYLQRVLYGNLKPLLDAEGQRPRYLSDLPHPPTDTSADWLFEVRFDYGELEEGDPTGQLEKPWLYRPDAFSSYRSGFEVRTCRRCERVLMLHHIPDLPAGPGRAAQAGYRGVVRSTEFTYDDELDPSLATRPVYSFLKQVVQTGWKQEGGTITRRGLPPVEFEYTKPVVQDVVEDVDPESLENLPIGLDGSSYRWTDLHGEGIPGILTEQAGAWFYKRNWSPIPTKLPDGSEVVKAAFAALETVALKPNVALSGSAEFMDMAGDGQPDVVVMEGPTPGLYEHDEAEGWQPFRPFISRLNRDLRDPNLKFVDLDGDGHADVLITEDDAFVWHASLAEEGFGPTRRVAQALDEEKGPRIVFADGTQSIYLADLSGDGLTDIVRIRNGEACYWPNLGYGRFGAKVTMDNAPRFDNPDQFDHKRIRLADIDGSGTTDIIYLHRDGVRLHFNQSGNSWSQPQVLKVFPRVDDLVSIVPTDLLGNGTACLVWSSPLTGDARRPMRYVNLMGGNKPHLLVKTVNNLGAETRVEYAPSTKFYLQDKRYGKSWITRLPFPVHVVERVETYDHISRNRFVTRYAYHHGYFDGEEREFRGFGMVEQWDTEQFATLADGEVQAGNIDAASHVPPVHTKTWFHTGLYLGREYVSDYFAGLLNGTDQGEYFREPGLTDLQARALLLPDTELPEGLTLEEEREACRALKGSMLRQEVYADDAEHPGATLEQIKRARTPYTVAEQNFTVRRLQPRGANRHAVFFTHAREALSYHYERNHADPRIQHALTLAVDDYGNVLKQAAIGYGRRKEIRVVDDQRNVLQVPNPDLNGLDPVDQAKQTTPLVTYTENRFTRDHDTGKDAIDRDDSYRTPLPCEAITYELTGVAEGDKRLTFKQVLDDAAAASPLNYEDEPTVEPIVRQTQKRLIEHLRTLYRHDDLNGLLPLGNLQALALPGESYKLAFTPGLLTKVYQRNGQPLLPSPGAVLSGTAGDQGGYVDLDGNGHWWIPSGQSFYHPDDVIAPVELAEARAHFFLPRRYRDPFGQDAVVSFDAQDLLMVETRDALNNRVTVDANDHRVLQPRLVSDPNRNRTEVAFDTLGMVVGTAVMGKPLPAPVEGDSLAGFVTDLAQAQLDGFFDAADPHTTAAALLNGATTRIVYDLDRFLRTRQANLNDPTKWRPACAATLARETHLNAPLPPQGLKIQLSFSYSDGFGREIQKKIQAEPGPVPQRDAMGKIIIGADGQPTMTQNDVSPRWVGSGWTIFNNKGKPVRQYEPFFTGTHHFELDVRIGVSPVLFYDPAERVVATLHPNHSYEKVVFDPWQQTTYDVNDTCAARNAQTGDPRTDPDIGGYVEEYFKSQPATWQTWHAQRIGNALGTNERNAAERAAAHADTPTTAHFDALGRPFLTVARNRVVCPGHDLNGTEESVATRVELDIEGNQRAVRDAIQQAGDPLGRVVMRYAYDMLGNRIHQLSMEAGARWMVNDVAGKPIRAWDSRGHNFTSKYDALRRPIEQTVRGTFSDPDPLKPNSDPRTLNRDILVDRIEYGEPPLNATPAQETEAQRLNLRTRIFRHSDSAGIATNARFDASGNPTEAYDFKGNLLRSTRQLVSNYTAIPDWLLNPQLDAETFEGSTRYDALNRPIQSIAPHSSLTRPGHSNKFNVIQPVFNEANLLERVDVWLERAAEPAGLLDPAVDAPSPVGVADIDYDAKGQRTLIDYKTRDATVIRTTYAYDRETFRLTHLYTRRGVDPATAQGVAFTDDCENPNPPPPATIAAPEKPPAGKGCGLQNLHYTYDPAGNIIHIRDDAQQTIYFRNQRVEPSNDYVYDALYRLIQADGREHLGQAGGAPIPHSHDDAGRVGVLSADAAGRFAPNDRNAMGTYTERYVYDAVGNFLQMQHRGTDPAHAGWTRAYDYVEASLIEDGNGGAPLKTSNRLTRTTLNPGGNTPQPEIYLHDAHGNMLRMPHLGGGLPGPNMHWDYKDQLRQTDLGGGGAAFYVYDASGQRVRKVWEKSPGLTEERIYLGGFEIFRKHGDPIDANTATLERETLHVMDDKQRIAVVETRTLDLAGGDHAPRQLIRYQFGNHIGSASLELDEQAQIISYEEYAPYGSSTYQAVRSQTETAKRYRYTGKERDEESGLYYHGARYYAPWLGSWTAADPLGLIDGANVYRYVRNRPVVLNDPNGTDPSLANNGDPTDPRNFVSFESYRAANPSQPTEVVQQVWQDSHPVHPNTPADSEARGPRDSRPAMAAIAHSERLQPAPSSDDTSPGRFRLSGIRTPDPGTTLTPRAQYTNPIAAEAAARGYVHWAELVEAGHGCSACHVTHDINRIPTDSELDLNRYNTVAYSMYTSRAVLEFALAVGQARVAAGAAEPPPQSPAGNNTPRTPPALPPGDPPPAPRVPPPTVDPNTGRPVGRFIVDARGNTMIEPAGGQTVGSANGVWSETRYPNGSPYQQQHGPHGQAVPQPHGHGFLEGAGPNQRGPSLSPNGNVVPEHSPAAHWPIN</sequence>
<dbReference type="Gene3D" id="2.180.10.10">
    <property type="entry name" value="RHS repeat-associated core"/>
    <property type="match status" value="1"/>
</dbReference>
<feature type="compositionally biased region" description="Polar residues" evidence="4">
    <location>
        <begin position="2704"/>
        <end position="2726"/>
    </location>
</feature>